<protein>
    <submittedName>
        <fullName evidence="1">Glycosyltransferase family protein</fullName>
    </submittedName>
</protein>
<dbReference type="Proteomes" id="UP000825799">
    <property type="component" value="Chromosome"/>
</dbReference>
<dbReference type="CDD" id="cd02518">
    <property type="entry name" value="GT2_SpsF"/>
    <property type="match status" value="1"/>
</dbReference>
<organism evidence="1 2">
    <name type="scientific">Devosia salina</name>
    <dbReference type="NCBI Taxonomy" id="2860336"/>
    <lineage>
        <taxon>Bacteria</taxon>
        <taxon>Pseudomonadati</taxon>
        <taxon>Pseudomonadota</taxon>
        <taxon>Alphaproteobacteria</taxon>
        <taxon>Hyphomicrobiales</taxon>
        <taxon>Devosiaceae</taxon>
        <taxon>Devosia</taxon>
    </lineage>
</organism>
<proteinExistence type="predicted"/>
<dbReference type="Gene3D" id="3.90.550.10">
    <property type="entry name" value="Spore Coat Polysaccharide Biosynthesis Protein SpsA, Chain A"/>
    <property type="match status" value="1"/>
</dbReference>
<dbReference type="InterPro" id="IPR003329">
    <property type="entry name" value="Cytidylyl_trans"/>
</dbReference>
<name>A0ABX8WFU7_9HYPH</name>
<gene>
    <name evidence="1" type="ORF">K1X15_04165</name>
</gene>
<dbReference type="PANTHER" id="PTHR42866:SF1">
    <property type="entry name" value="SPORE COAT POLYSACCHARIDE BIOSYNTHESIS PROTEIN SPSF"/>
    <property type="match status" value="1"/>
</dbReference>
<dbReference type="Pfam" id="PF02348">
    <property type="entry name" value="CTP_transf_3"/>
    <property type="match status" value="1"/>
</dbReference>
<dbReference type="InterPro" id="IPR029044">
    <property type="entry name" value="Nucleotide-diphossugar_trans"/>
</dbReference>
<dbReference type="SUPFAM" id="SSF53448">
    <property type="entry name" value="Nucleotide-diphospho-sugar transferases"/>
    <property type="match status" value="1"/>
</dbReference>
<dbReference type="RefSeq" id="WP_220306224.1">
    <property type="nucleotide sequence ID" value="NZ_CP080590.1"/>
</dbReference>
<evidence type="ECO:0000313" key="1">
    <source>
        <dbReference type="EMBL" id="QYO77770.1"/>
    </source>
</evidence>
<sequence>MIVAVLQARVSSRRLPGKVLLPILGRPMLSLQIERVLRSQRIDKLVLATSDQPEDDGMVDIAQSVGIDLFRGSLEDVLDRFYGAAAAANPDWVVRLTGDCPLADAEVIDRVIDAAVERSYDYATNAVHPTWPDGLDCEVMTFAALEQCWREAQTPVEREHVTPYINTNPEKFRLFHVKGETDLSGLRWTVDEPADFDFVTRVYEALYPSKRDFTSADVLAFLADNPEVMAVNANIERNEGYRLSLEKLRNSLGKA</sequence>
<dbReference type="EMBL" id="CP080590">
    <property type="protein sequence ID" value="QYO77770.1"/>
    <property type="molecule type" value="Genomic_DNA"/>
</dbReference>
<evidence type="ECO:0000313" key="2">
    <source>
        <dbReference type="Proteomes" id="UP000825799"/>
    </source>
</evidence>
<dbReference type="PANTHER" id="PTHR42866">
    <property type="entry name" value="3-DEOXY-MANNO-OCTULOSONATE CYTIDYLYLTRANSFERASE"/>
    <property type="match status" value="1"/>
</dbReference>
<accession>A0ABX8WFU7</accession>
<keyword evidence="2" id="KW-1185">Reference proteome</keyword>
<reference evidence="1 2" key="1">
    <citation type="submission" date="2021-08" db="EMBL/GenBank/DDBJ databases">
        <title>Devosia salina sp. nov., isolated from the South China Sea sediment.</title>
        <authorList>
            <person name="Zhou Z."/>
        </authorList>
    </citation>
    <scope>NUCLEOTIDE SEQUENCE [LARGE SCALE GENOMIC DNA]</scope>
    <source>
        <strain evidence="1 2">SCS-3</strain>
    </source>
</reference>